<dbReference type="Proteomes" id="UP000249789">
    <property type="component" value="Unassembled WGS sequence"/>
</dbReference>
<keyword evidence="3" id="KW-1185">Reference proteome</keyword>
<gene>
    <name evidence="2" type="ORF">BO72DRAFT_22457</name>
</gene>
<evidence type="ECO:0000256" key="1">
    <source>
        <dbReference type="SAM" id="MobiDB-lite"/>
    </source>
</evidence>
<dbReference type="VEuPathDB" id="FungiDB:BO72DRAFT_22457"/>
<dbReference type="RefSeq" id="XP_040803847.1">
    <property type="nucleotide sequence ID" value="XM_040939801.1"/>
</dbReference>
<reference evidence="2 3" key="1">
    <citation type="submission" date="2018-02" db="EMBL/GenBank/DDBJ databases">
        <title>The genomes of Aspergillus section Nigri reveals drivers in fungal speciation.</title>
        <authorList>
            <consortium name="DOE Joint Genome Institute"/>
            <person name="Vesth T.C."/>
            <person name="Nybo J."/>
            <person name="Theobald S."/>
            <person name="Brandl J."/>
            <person name="Frisvad J.C."/>
            <person name="Nielsen K.F."/>
            <person name="Lyhne E.K."/>
            <person name="Kogle M.E."/>
            <person name="Kuo A."/>
            <person name="Riley R."/>
            <person name="Clum A."/>
            <person name="Nolan M."/>
            <person name="Lipzen A."/>
            <person name="Salamov A."/>
            <person name="Henrissat B."/>
            <person name="Wiebenga A."/>
            <person name="De vries R.P."/>
            <person name="Grigoriev I.V."/>
            <person name="Mortensen U.H."/>
            <person name="Andersen M.R."/>
            <person name="Baker S.E."/>
        </authorList>
    </citation>
    <scope>NUCLEOTIDE SEQUENCE [LARGE SCALE GENOMIC DNA]</scope>
    <source>
        <strain evidence="2 3">CBS 313.89</strain>
    </source>
</reference>
<dbReference type="EMBL" id="KZ824631">
    <property type="protein sequence ID" value="RAK79837.1"/>
    <property type="molecule type" value="Genomic_DNA"/>
</dbReference>
<evidence type="ECO:0000313" key="3">
    <source>
        <dbReference type="Proteomes" id="UP000249789"/>
    </source>
</evidence>
<dbReference type="GeneID" id="63857134"/>
<feature type="region of interest" description="Disordered" evidence="1">
    <location>
        <begin position="71"/>
        <end position="121"/>
    </location>
</feature>
<dbReference type="AlphaFoldDB" id="A0A8G1RTE9"/>
<accession>A0A8G1RTE9</accession>
<organism evidence="2 3">
    <name type="scientific">Aspergillus fijiensis CBS 313.89</name>
    <dbReference type="NCBI Taxonomy" id="1448319"/>
    <lineage>
        <taxon>Eukaryota</taxon>
        <taxon>Fungi</taxon>
        <taxon>Dikarya</taxon>
        <taxon>Ascomycota</taxon>
        <taxon>Pezizomycotina</taxon>
        <taxon>Eurotiomycetes</taxon>
        <taxon>Eurotiomycetidae</taxon>
        <taxon>Eurotiales</taxon>
        <taxon>Aspergillaceae</taxon>
        <taxon>Aspergillus</taxon>
    </lineage>
</organism>
<name>A0A8G1RTE9_9EURO</name>
<feature type="compositionally biased region" description="Polar residues" evidence="1">
    <location>
        <begin position="81"/>
        <end position="121"/>
    </location>
</feature>
<protein>
    <submittedName>
        <fullName evidence="2">Uncharacterized protein</fullName>
    </submittedName>
</protein>
<proteinExistence type="predicted"/>
<evidence type="ECO:0000313" key="2">
    <source>
        <dbReference type="EMBL" id="RAK79837.1"/>
    </source>
</evidence>
<sequence>MSFCLLSSSLPSLLPFHPPRSSHLFNSHLRLHTLQSLPLSSISFSPSTTIPHPHHSSHLPLFLISTPASRVPADAPGRSSALGSRSNWGSSTEYAPVTAPNTQCPLPTANTAQHSKSGSHR</sequence>